<feature type="domain" description="PHA accumulation regulator DNA-binding N-terminal" evidence="2">
    <location>
        <begin position="11"/>
        <end position="70"/>
    </location>
</feature>
<dbReference type="Pfam" id="PF05233">
    <property type="entry name" value="PHB_acc"/>
    <property type="match status" value="2"/>
</dbReference>
<protein>
    <submittedName>
        <fullName evidence="3">Polyhydroxyalkanoate synthesis regulator</fullName>
    </submittedName>
    <submittedName>
        <fullName evidence="4">Polyhydroxyalkanoate synthesis repressor PhaR</fullName>
    </submittedName>
</protein>
<proteinExistence type="predicted"/>
<evidence type="ECO:0000313" key="5">
    <source>
        <dbReference type="Proteomes" id="UP000063953"/>
    </source>
</evidence>
<dbReference type="GO" id="GO:0006355">
    <property type="term" value="P:regulation of DNA-templated transcription"/>
    <property type="evidence" value="ECO:0007669"/>
    <property type="project" value="InterPro"/>
</dbReference>
<gene>
    <name evidence="4" type="primary">phaR</name>
    <name evidence="3" type="ORF">AKN88_01345</name>
    <name evidence="4" type="ORF">HX099_05605</name>
</gene>
<dbReference type="GeneID" id="93983322"/>
<reference evidence="4" key="3">
    <citation type="journal article" date="2022" name="Sci. Total Environ.">
        <title>Prevalence, transmission, and molecular epidemiology of tet(X)-positive bacteria among humans, animals, and environmental niches in China: An epidemiological, and genomic-based study.</title>
        <authorList>
            <person name="Dong N."/>
            <person name="Zeng Y."/>
            <person name="Cai C."/>
            <person name="Sun C."/>
            <person name="Lu J."/>
            <person name="Liu C."/>
            <person name="Zhou H."/>
            <person name="Sun Q."/>
            <person name="Shu L."/>
            <person name="Wang H."/>
            <person name="Wang Y."/>
            <person name="Wang S."/>
            <person name="Wu C."/>
            <person name="Chan E.W."/>
            <person name="Chen G."/>
            <person name="Shen Z."/>
            <person name="Chen S."/>
            <person name="Zhang R."/>
        </authorList>
    </citation>
    <scope>NUCLEOTIDE SEQUENCE</scope>
    <source>
        <strain evidence="4">DF46-2-2</strain>
    </source>
</reference>
<dbReference type="KEGG" id="pbb:AKN87_03465"/>
<dbReference type="InterPro" id="IPR007897">
    <property type="entry name" value="PHB_accumulat"/>
</dbReference>
<evidence type="ECO:0000259" key="2">
    <source>
        <dbReference type="Pfam" id="PF07879"/>
    </source>
</evidence>
<feature type="domain" description="PHB accumulation regulatory" evidence="1">
    <location>
        <begin position="118"/>
        <end position="151"/>
    </location>
</feature>
<dbReference type="InterPro" id="IPR012909">
    <property type="entry name" value="PHA_DNA-bd_N"/>
</dbReference>
<keyword evidence="5" id="KW-1185">Reference proteome</keyword>
<dbReference type="Proteomes" id="UP000063953">
    <property type="component" value="Chromosome"/>
</dbReference>
<dbReference type="EMBL" id="CP012365">
    <property type="protein sequence ID" value="AKX58724.1"/>
    <property type="molecule type" value="Genomic_DNA"/>
</dbReference>
<evidence type="ECO:0000259" key="1">
    <source>
        <dbReference type="Pfam" id="PF05233"/>
    </source>
</evidence>
<organism evidence="3 5">
    <name type="scientific">Thiopseudomonas alkaliphila</name>
    <dbReference type="NCBI Taxonomy" id="1697053"/>
    <lineage>
        <taxon>Bacteria</taxon>
        <taxon>Pseudomonadati</taxon>
        <taxon>Pseudomonadota</taxon>
        <taxon>Gammaproteobacteria</taxon>
        <taxon>Pseudomonadales</taxon>
        <taxon>Pseudomonadaceae</taxon>
        <taxon>Thiopseudomonas</taxon>
    </lineage>
</organism>
<dbReference type="Pfam" id="PF07879">
    <property type="entry name" value="PHB_acc_N"/>
    <property type="match status" value="1"/>
</dbReference>
<evidence type="ECO:0000313" key="3">
    <source>
        <dbReference type="EMBL" id="AKX58724.1"/>
    </source>
</evidence>
<name>A0A0K1XBV1_9GAMM</name>
<dbReference type="NCBIfam" id="TIGR01848">
    <property type="entry name" value="PHA_reg_PhaR"/>
    <property type="match status" value="1"/>
</dbReference>
<dbReference type="EMBL" id="JACANB010000003">
    <property type="protein sequence ID" value="MDM1696138.1"/>
    <property type="molecule type" value="Genomic_DNA"/>
</dbReference>
<dbReference type="STRING" id="1697053.AKN87_03465"/>
<feature type="domain" description="PHB accumulation regulatory" evidence="1">
    <location>
        <begin position="75"/>
        <end position="111"/>
    </location>
</feature>
<dbReference type="RefSeq" id="WP_053099634.1">
    <property type="nucleotide sequence ID" value="NZ_CP012358.1"/>
</dbReference>
<sequence length="166" mass="18802">MSSDTPETPRLIKKYSNRRLYDTHTSSHITLADIRELVLSQVPFQVVEVPSGDDITRTILLQIIQEAENAGEPILSSDMLKSIICAYGPMQTMFAGFLESNMATLLEIQQKAGNQSGEAWMQFMQGQMPAMQQLMSQYLEQSKSLYLNTQNMFGLFNPFNNKPKQD</sequence>
<dbReference type="InterPro" id="IPR010134">
    <property type="entry name" value="PHA_reg_PhaR"/>
</dbReference>
<evidence type="ECO:0000313" key="4">
    <source>
        <dbReference type="EMBL" id="MDM1696138.1"/>
    </source>
</evidence>
<reference evidence="4" key="2">
    <citation type="submission" date="2020-06" db="EMBL/GenBank/DDBJ databases">
        <authorList>
            <person name="Dong N."/>
        </authorList>
    </citation>
    <scope>NUCLEOTIDE SEQUENCE</scope>
    <source>
        <strain evidence="4">DF46-2-2</strain>
    </source>
</reference>
<reference evidence="3 5" key="1">
    <citation type="journal article" date="2015" name="Genome Announc.">
        <title>Genome Sequences of Oblitimonas alkaliphila gen. nov. sp. nov. (Proposed), a Novel Bacterium of the Pseudomonadaceae Family.</title>
        <authorList>
            <person name="Lauer A.C."/>
            <person name="Nicholson A.C."/>
            <person name="Humrighouse B.W."/>
            <person name="Emery B."/>
            <person name="Drobish A."/>
            <person name="Juieng P."/>
            <person name="Loparev V."/>
            <person name="McQuiston J.R."/>
        </authorList>
    </citation>
    <scope>NUCLEOTIDE SEQUENCE [LARGE SCALE GENOMIC DNA]</scope>
    <source>
        <strain evidence="3 5">E5571</strain>
    </source>
</reference>
<accession>A0A0K1XBV1</accession>
<dbReference type="AlphaFoldDB" id="A0A0K1XBV1"/>
<dbReference type="Proteomes" id="UP001173465">
    <property type="component" value="Unassembled WGS sequence"/>
</dbReference>
<dbReference type="PATRIC" id="fig|1697052.3.peg.962"/>